<dbReference type="InterPro" id="IPR011598">
    <property type="entry name" value="bHLH_dom"/>
</dbReference>
<dbReference type="AlphaFoldDB" id="A0A9J7KL46"/>
<keyword evidence="4" id="KW-0539">Nucleus</keyword>
<dbReference type="OrthoDB" id="6241467at2759"/>
<dbReference type="InterPro" id="IPR050283">
    <property type="entry name" value="E-box_TF_Regulators"/>
</dbReference>
<protein>
    <submittedName>
        <fullName evidence="7">Achaete-scute homolog 1b-like</fullName>
    </submittedName>
</protein>
<dbReference type="CDD" id="cd11418">
    <property type="entry name" value="bHLH_TS_ASCL"/>
    <property type="match status" value="1"/>
</dbReference>
<dbReference type="GeneID" id="118408490"/>
<accession>A0A9J7KL46</accession>
<reference evidence="7" key="1">
    <citation type="submission" date="2025-08" db="UniProtKB">
        <authorList>
            <consortium name="RefSeq"/>
        </authorList>
    </citation>
    <scope>IDENTIFICATION</scope>
    <source>
        <strain evidence="7">S238N-H82</strain>
        <tissue evidence="7">Testes</tissue>
    </source>
</reference>
<evidence type="ECO:0000256" key="4">
    <source>
        <dbReference type="ARBA" id="ARBA00023242"/>
    </source>
</evidence>
<dbReference type="Proteomes" id="UP000001554">
    <property type="component" value="Unplaced"/>
</dbReference>
<proteinExistence type="predicted"/>
<keyword evidence="3" id="KW-0238">DNA-binding</keyword>
<dbReference type="SUPFAM" id="SSF47459">
    <property type="entry name" value="HLH, helix-loop-helix DNA-binding domain"/>
    <property type="match status" value="1"/>
</dbReference>
<organism evidence="6 7">
    <name type="scientific">Branchiostoma floridae</name>
    <name type="common">Florida lancelet</name>
    <name type="synonym">Amphioxus</name>
    <dbReference type="NCBI Taxonomy" id="7739"/>
    <lineage>
        <taxon>Eukaryota</taxon>
        <taxon>Metazoa</taxon>
        <taxon>Chordata</taxon>
        <taxon>Cephalochordata</taxon>
        <taxon>Leptocardii</taxon>
        <taxon>Amphioxiformes</taxon>
        <taxon>Branchiostomatidae</taxon>
        <taxon>Branchiostoma</taxon>
    </lineage>
</organism>
<dbReference type="KEGG" id="bfo:118408490"/>
<evidence type="ECO:0000256" key="3">
    <source>
        <dbReference type="ARBA" id="ARBA00023125"/>
    </source>
</evidence>
<dbReference type="PROSITE" id="PS50888">
    <property type="entry name" value="BHLH"/>
    <property type="match status" value="1"/>
</dbReference>
<dbReference type="OMA" id="LVPMAPK"/>
<dbReference type="GO" id="GO:0003677">
    <property type="term" value="F:DNA binding"/>
    <property type="evidence" value="ECO:0007669"/>
    <property type="project" value="UniProtKB-KW"/>
</dbReference>
<dbReference type="GO" id="GO:0006357">
    <property type="term" value="P:regulation of transcription by RNA polymerase II"/>
    <property type="evidence" value="ECO:0007669"/>
    <property type="project" value="UniProtKB-ARBA"/>
</dbReference>
<dbReference type="GO" id="GO:0046983">
    <property type="term" value="F:protein dimerization activity"/>
    <property type="evidence" value="ECO:0007669"/>
    <property type="project" value="InterPro"/>
</dbReference>
<keyword evidence="2" id="KW-0524">Neurogenesis</keyword>
<dbReference type="Gene3D" id="4.10.280.10">
    <property type="entry name" value="Helix-loop-helix DNA-binding domain"/>
    <property type="match status" value="1"/>
</dbReference>
<dbReference type="GO" id="GO:0005634">
    <property type="term" value="C:nucleus"/>
    <property type="evidence" value="ECO:0007669"/>
    <property type="project" value="UniProtKB-SubCell"/>
</dbReference>
<evidence type="ECO:0000256" key="2">
    <source>
        <dbReference type="ARBA" id="ARBA00022902"/>
    </source>
</evidence>
<dbReference type="GO" id="GO:0007399">
    <property type="term" value="P:nervous system development"/>
    <property type="evidence" value="ECO:0007669"/>
    <property type="project" value="UniProtKB-KW"/>
</dbReference>
<dbReference type="InterPro" id="IPR036638">
    <property type="entry name" value="HLH_DNA-bd_sf"/>
</dbReference>
<evidence type="ECO:0000313" key="7">
    <source>
        <dbReference type="RefSeq" id="XP_035665198.1"/>
    </source>
</evidence>
<evidence type="ECO:0000256" key="1">
    <source>
        <dbReference type="ARBA" id="ARBA00004123"/>
    </source>
</evidence>
<dbReference type="PANTHER" id="PTHR23349:SF108">
    <property type="entry name" value="BHLH DOMAIN-CONTAINING PROTEIN"/>
    <property type="match status" value="1"/>
</dbReference>
<dbReference type="FunFam" id="4.10.280.10:FF:000029">
    <property type="entry name" value="Achaete-scute family bHLH transcription factor 1"/>
    <property type="match status" value="1"/>
</dbReference>
<dbReference type="RefSeq" id="XP_035665198.1">
    <property type="nucleotide sequence ID" value="XM_035809305.1"/>
</dbReference>
<name>A0A9J7KL46_BRAFL</name>
<evidence type="ECO:0000313" key="6">
    <source>
        <dbReference type="Proteomes" id="UP000001554"/>
    </source>
</evidence>
<dbReference type="Pfam" id="PF00010">
    <property type="entry name" value="HLH"/>
    <property type="match status" value="1"/>
</dbReference>
<gene>
    <name evidence="7" type="primary">LOC118408490</name>
</gene>
<dbReference type="PANTHER" id="PTHR23349">
    <property type="entry name" value="BASIC HELIX-LOOP-HELIX TRANSCRIPTION FACTOR, TWIST"/>
    <property type="match status" value="1"/>
</dbReference>
<evidence type="ECO:0000259" key="5">
    <source>
        <dbReference type="PROSITE" id="PS50888"/>
    </source>
</evidence>
<feature type="domain" description="BHLH" evidence="5">
    <location>
        <begin position="18"/>
        <end position="70"/>
    </location>
</feature>
<comment type="subcellular location">
    <subcellularLocation>
        <location evidence="1">Nucleus</location>
    </subcellularLocation>
</comment>
<dbReference type="SMART" id="SM00353">
    <property type="entry name" value="HLH"/>
    <property type="match status" value="1"/>
</dbReference>
<keyword evidence="6" id="KW-1185">Reference proteome</keyword>
<sequence>MRGTFLGAKTQVRPKEPYMVARRNARERRRVQQVNDGFFRLRSLVPKAPKGKKLSKVKTLRAAIEYIEQLQGILREAGDGVPENKIACPSVESSAANVNEEEDEEELDIDWLPLHVVSKEEDDFLDEVLGSEIMSCSDM</sequence>